<dbReference type="InterPro" id="IPR009486">
    <property type="entry name" value="Pur_nuclsid_perm"/>
</dbReference>
<name>A0ABS4BI80_9HYPH</name>
<dbReference type="InterPro" id="IPR035994">
    <property type="entry name" value="Nucleoside_phosphorylase_sf"/>
</dbReference>
<dbReference type="RefSeq" id="WP_209594947.1">
    <property type="nucleotide sequence ID" value="NZ_JAGJCF010000007.1"/>
</dbReference>
<feature type="chain" id="PRO_5046858098" evidence="1">
    <location>
        <begin position="21"/>
        <end position="339"/>
    </location>
</feature>
<dbReference type="PIRSF" id="PIRSF013171">
    <property type="entry name" value="Pur_nuclsid_perm"/>
    <property type="match status" value="1"/>
</dbReference>
<dbReference type="Gene3D" id="3.40.50.1580">
    <property type="entry name" value="Nucleoside phosphorylase domain"/>
    <property type="match status" value="1"/>
</dbReference>
<keyword evidence="1" id="KW-0732">Signal</keyword>
<dbReference type="EMBL" id="JAGJCF010000007">
    <property type="protein sequence ID" value="MBP0616464.1"/>
    <property type="molecule type" value="Genomic_DNA"/>
</dbReference>
<sequence length="339" mass="36315">MKTFAAAGLVTISLASSAFAQTSQEPFAPKVVVVTMFKHEAANWLKNETLDETTAIPGLSKEFPDLACSSEGLCLVTTSMGYANAASSIAALIYSDKLDLSKTYFLIAGIAGVDPADGTTGSAHWARYAVDGGLQWEIDARELPKDWKTGLFGFFTKAPGEKPSSTYGTEVYHLNEALTDKAFALSKDVELADDDTAKAYRANYAAAPATDAPIVSICDTVSGDTWWHGKSFSDAMNDWAKLLTDGKANYCTTQQEDNATLAAFSRGAEMGRIDMDRIAILRTASNFDQPYEGQTPDASLNAKSGGFTIALDNAYRVGSKLTDAIVGNWDDWKNGVPAN</sequence>
<accession>A0ABS4BI80</accession>
<dbReference type="PANTHER" id="PTHR38643:SF1">
    <property type="entry name" value="PURINE NUCLEOSIDE PERMEASE C285.05-RELATED"/>
    <property type="match status" value="1"/>
</dbReference>
<evidence type="ECO:0000256" key="1">
    <source>
        <dbReference type="SAM" id="SignalP"/>
    </source>
</evidence>
<reference evidence="2 3" key="1">
    <citation type="submission" date="2021-04" db="EMBL/GenBank/DDBJ databases">
        <title>Whole genome sequence of Jiella sp. KSK16Y-1.</title>
        <authorList>
            <person name="Tuo L."/>
        </authorList>
    </citation>
    <scope>NUCLEOTIDE SEQUENCE [LARGE SCALE GENOMIC DNA]</scope>
    <source>
        <strain evidence="2 3">KSK16Y-1</strain>
    </source>
</reference>
<dbReference type="Proteomes" id="UP000678276">
    <property type="component" value="Unassembled WGS sequence"/>
</dbReference>
<gene>
    <name evidence="2" type="ORF">J6595_12815</name>
</gene>
<organism evidence="2 3">
    <name type="scientific">Jiella mangrovi</name>
    <dbReference type="NCBI Taxonomy" id="2821407"/>
    <lineage>
        <taxon>Bacteria</taxon>
        <taxon>Pseudomonadati</taxon>
        <taxon>Pseudomonadota</taxon>
        <taxon>Alphaproteobacteria</taxon>
        <taxon>Hyphomicrobiales</taxon>
        <taxon>Aurantimonadaceae</taxon>
        <taxon>Jiella</taxon>
    </lineage>
</organism>
<proteinExistence type="predicted"/>
<protein>
    <submittedName>
        <fullName evidence="2">Purine nucleoside permease</fullName>
    </submittedName>
</protein>
<keyword evidence="3" id="KW-1185">Reference proteome</keyword>
<dbReference type="PANTHER" id="PTHR38643">
    <property type="entry name" value="PURINE NUCLEOSIDE PERMEASE C285.05-RELATED"/>
    <property type="match status" value="1"/>
</dbReference>
<evidence type="ECO:0000313" key="3">
    <source>
        <dbReference type="Proteomes" id="UP000678276"/>
    </source>
</evidence>
<feature type="signal peptide" evidence="1">
    <location>
        <begin position="1"/>
        <end position="20"/>
    </location>
</feature>
<comment type="caution">
    <text evidence="2">The sequence shown here is derived from an EMBL/GenBank/DDBJ whole genome shotgun (WGS) entry which is preliminary data.</text>
</comment>
<dbReference type="Pfam" id="PF06516">
    <property type="entry name" value="NUP"/>
    <property type="match status" value="1"/>
</dbReference>
<evidence type="ECO:0000313" key="2">
    <source>
        <dbReference type="EMBL" id="MBP0616464.1"/>
    </source>
</evidence>